<proteinExistence type="predicted"/>
<name>A0ABU8YSD9_9CYAN</name>
<evidence type="ECO:0000313" key="1">
    <source>
        <dbReference type="EMBL" id="MEK0187161.1"/>
    </source>
</evidence>
<evidence type="ECO:0000313" key="2">
    <source>
        <dbReference type="Proteomes" id="UP001384579"/>
    </source>
</evidence>
<gene>
    <name evidence="1" type="ORF">WMG39_20245</name>
</gene>
<keyword evidence="2" id="KW-1185">Reference proteome</keyword>
<protein>
    <submittedName>
        <fullName evidence="1">Uncharacterized protein</fullName>
    </submittedName>
</protein>
<reference evidence="1 2" key="1">
    <citation type="journal article" date="2020" name="Harmful Algae">
        <title>Molecular and morphological characterization of a novel dihydroanatoxin-a producing Microcoleus species (cyanobacteria) from the Russian River, California, USA.</title>
        <authorList>
            <person name="Conklin K.Y."/>
            <person name="Stancheva R."/>
            <person name="Otten T.G."/>
            <person name="Fadness R."/>
            <person name="Boyer G.L."/>
            <person name="Read B."/>
            <person name="Zhang X."/>
            <person name="Sheath R.G."/>
        </authorList>
    </citation>
    <scope>NUCLEOTIDE SEQUENCE [LARGE SCALE GENOMIC DNA]</scope>
    <source>
        <strain evidence="1 2">PTRS2</strain>
    </source>
</reference>
<accession>A0ABU8YSD9</accession>
<comment type="caution">
    <text evidence="1">The sequence shown here is derived from an EMBL/GenBank/DDBJ whole genome shotgun (WGS) entry which is preliminary data.</text>
</comment>
<dbReference type="Proteomes" id="UP001384579">
    <property type="component" value="Unassembled WGS sequence"/>
</dbReference>
<dbReference type="EMBL" id="JBBLXS010000312">
    <property type="protein sequence ID" value="MEK0187161.1"/>
    <property type="molecule type" value="Genomic_DNA"/>
</dbReference>
<sequence>MTYIPEYIPLLQAVGFGGQPGYYKCKWKQDLVNDREIPIKFMVKRADQPDTPAGEYPHLLIALNAVNSLTIDFYYSPNKIIQGFGKNEVVDLLLILIAGMGEISVEDLLSILYS</sequence>
<organism evidence="1 2">
    <name type="scientific">Microcoleus anatoxicus PTRS2</name>
    <dbReference type="NCBI Taxonomy" id="2705321"/>
    <lineage>
        <taxon>Bacteria</taxon>
        <taxon>Bacillati</taxon>
        <taxon>Cyanobacteriota</taxon>
        <taxon>Cyanophyceae</taxon>
        <taxon>Oscillatoriophycideae</taxon>
        <taxon>Oscillatoriales</taxon>
        <taxon>Microcoleaceae</taxon>
        <taxon>Microcoleus</taxon>
        <taxon>Microcoleus anatoxicus</taxon>
    </lineage>
</organism>
<dbReference type="RefSeq" id="WP_340541742.1">
    <property type="nucleotide sequence ID" value="NZ_JBBLXS010000312.1"/>
</dbReference>